<evidence type="ECO:0000256" key="2">
    <source>
        <dbReference type="SAM" id="SignalP"/>
    </source>
</evidence>
<feature type="compositionally biased region" description="Pro residues" evidence="1">
    <location>
        <begin position="111"/>
        <end position="123"/>
    </location>
</feature>
<sequence length="123" mass="12334">MRIRSVLLGSLSAAVAITLAPVAGADPAAPEPPPDPASSEGVPHLASPDNLPPGSSSTPPPEGRGLGYLRDLWHAVQTQEVSGANALLLFTQRPMNPDANSPRGLPAGPQSAPPPPAPPPAAP</sequence>
<accession>A0A448I6S4</accession>
<proteinExistence type="predicted"/>
<keyword evidence="3" id="KW-0675">Receptor</keyword>
<feature type="chain" id="PRO_5019166131" evidence="2">
    <location>
        <begin position="26"/>
        <end position="123"/>
    </location>
</feature>
<feature type="region of interest" description="Disordered" evidence="1">
    <location>
        <begin position="24"/>
        <end position="67"/>
    </location>
</feature>
<organism evidence="3 4">
    <name type="scientific">Mycolicibacterium chitae</name>
    <name type="common">Mycobacterium chitae</name>
    <dbReference type="NCBI Taxonomy" id="1792"/>
    <lineage>
        <taxon>Bacteria</taxon>
        <taxon>Bacillati</taxon>
        <taxon>Actinomycetota</taxon>
        <taxon>Actinomycetes</taxon>
        <taxon>Mycobacteriales</taxon>
        <taxon>Mycobacteriaceae</taxon>
        <taxon>Mycolicibacterium</taxon>
    </lineage>
</organism>
<keyword evidence="4" id="KW-1185">Reference proteome</keyword>
<evidence type="ECO:0000313" key="3">
    <source>
        <dbReference type="EMBL" id="VEG48024.1"/>
    </source>
</evidence>
<dbReference type="Proteomes" id="UP000282551">
    <property type="component" value="Chromosome"/>
</dbReference>
<dbReference type="OrthoDB" id="4752297at2"/>
<evidence type="ECO:0000313" key="4">
    <source>
        <dbReference type="Proteomes" id="UP000282551"/>
    </source>
</evidence>
<gene>
    <name evidence="3" type="ORF">NCTC10485_02317</name>
</gene>
<name>A0A448I6S4_MYCCI</name>
<dbReference type="RefSeq" id="WP_126333875.1">
    <property type="nucleotide sequence ID" value="NZ_AP022604.1"/>
</dbReference>
<dbReference type="EMBL" id="LR134355">
    <property type="protein sequence ID" value="VEG48024.1"/>
    <property type="molecule type" value="Genomic_DNA"/>
</dbReference>
<dbReference type="AlphaFoldDB" id="A0A448I6S4"/>
<evidence type="ECO:0000256" key="1">
    <source>
        <dbReference type="SAM" id="MobiDB-lite"/>
    </source>
</evidence>
<keyword evidence="2" id="KW-0732">Signal</keyword>
<reference evidence="3 4" key="1">
    <citation type="submission" date="2018-12" db="EMBL/GenBank/DDBJ databases">
        <authorList>
            <consortium name="Pathogen Informatics"/>
        </authorList>
    </citation>
    <scope>NUCLEOTIDE SEQUENCE [LARGE SCALE GENOMIC DNA]</scope>
    <source>
        <strain evidence="3 4">NCTC10485</strain>
    </source>
</reference>
<protein>
    <submittedName>
        <fullName evidence="3">Dopamine receptor D4</fullName>
    </submittedName>
</protein>
<feature type="region of interest" description="Disordered" evidence="1">
    <location>
        <begin position="92"/>
        <end position="123"/>
    </location>
</feature>
<feature type="signal peptide" evidence="2">
    <location>
        <begin position="1"/>
        <end position="25"/>
    </location>
</feature>